<feature type="compositionally biased region" description="Acidic residues" evidence="1">
    <location>
        <begin position="133"/>
        <end position="144"/>
    </location>
</feature>
<organism evidence="3 4">
    <name type="scientific">Strigamia maritima</name>
    <name type="common">European centipede</name>
    <name type="synonym">Geophilus maritimus</name>
    <dbReference type="NCBI Taxonomy" id="126957"/>
    <lineage>
        <taxon>Eukaryota</taxon>
        <taxon>Metazoa</taxon>
        <taxon>Ecdysozoa</taxon>
        <taxon>Arthropoda</taxon>
        <taxon>Myriapoda</taxon>
        <taxon>Chilopoda</taxon>
        <taxon>Pleurostigmophora</taxon>
        <taxon>Geophilomorpha</taxon>
        <taxon>Linotaeniidae</taxon>
        <taxon>Strigamia</taxon>
    </lineage>
</organism>
<dbReference type="GO" id="GO:0005654">
    <property type="term" value="C:nucleoplasm"/>
    <property type="evidence" value="ECO:0007669"/>
    <property type="project" value="TreeGrafter"/>
</dbReference>
<feature type="compositionally biased region" description="Basic residues" evidence="1">
    <location>
        <begin position="102"/>
        <end position="129"/>
    </location>
</feature>
<dbReference type="GO" id="GO:0045814">
    <property type="term" value="P:negative regulation of gene expression, epigenetic"/>
    <property type="evidence" value="ECO:0007669"/>
    <property type="project" value="TreeGrafter"/>
</dbReference>
<dbReference type="EMBL" id="JH430816">
    <property type="status" value="NOT_ANNOTATED_CDS"/>
    <property type="molecule type" value="Genomic_DNA"/>
</dbReference>
<dbReference type="InterPro" id="IPR028851">
    <property type="entry name" value="Pphln1"/>
</dbReference>
<feature type="region of interest" description="Disordered" evidence="1">
    <location>
        <begin position="351"/>
        <end position="416"/>
    </location>
</feature>
<feature type="region of interest" description="Disordered" evidence="1">
    <location>
        <begin position="13"/>
        <end position="253"/>
    </location>
</feature>
<dbReference type="AlphaFoldDB" id="T1ILG4"/>
<dbReference type="InterPro" id="IPR057603">
    <property type="entry name" value="Periphilin-1_C"/>
</dbReference>
<reference evidence="3" key="2">
    <citation type="submission" date="2015-02" db="UniProtKB">
        <authorList>
            <consortium name="EnsemblMetazoa"/>
        </authorList>
    </citation>
    <scope>IDENTIFICATION</scope>
</reference>
<feature type="compositionally biased region" description="Basic and acidic residues" evidence="1">
    <location>
        <begin position="34"/>
        <end position="45"/>
    </location>
</feature>
<evidence type="ECO:0000313" key="4">
    <source>
        <dbReference type="Proteomes" id="UP000014500"/>
    </source>
</evidence>
<dbReference type="Proteomes" id="UP000014500">
    <property type="component" value="Unassembled WGS sequence"/>
</dbReference>
<feature type="compositionally biased region" description="Low complexity" evidence="1">
    <location>
        <begin position="391"/>
        <end position="406"/>
    </location>
</feature>
<feature type="compositionally biased region" description="Low complexity" evidence="1">
    <location>
        <begin position="360"/>
        <end position="370"/>
    </location>
</feature>
<dbReference type="Pfam" id="PF25234">
    <property type="entry name" value="Periphilin_C"/>
    <property type="match status" value="1"/>
</dbReference>
<dbReference type="EnsemblMetazoa" id="SMAR001790-RA">
    <property type="protein sequence ID" value="SMAR001790-PA"/>
    <property type="gene ID" value="SMAR001790"/>
</dbReference>
<evidence type="ECO:0000259" key="2">
    <source>
        <dbReference type="Pfam" id="PF25234"/>
    </source>
</evidence>
<dbReference type="CDD" id="cd22896">
    <property type="entry name" value="periphilin-like"/>
    <property type="match status" value="1"/>
</dbReference>
<evidence type="ECO:0000256" key="1">
    <source>
        <dbReference type="SAM" id="MobiDB-lite"/>
    </source>
</evidence>
<name>T1ILG4_STRMM</name>
<feature type="compositionally biased region" description="Polar residues" evidence="1">
    <location>
        <begin position="184"/>
        <end position="213"/>
    </location>
</feature>
<dbReference type="eggNOG" id="ENOG502QW3I">
    <property type="taxonomic scope" value="Eukaryota"/>
</dbReference>
<evidence type="ECO:0000313" key="3">
    <source>
        <dbReference type="EnsemblMetazoa" id="SMAR001790-PA"/>
    </source>
</evidence>
<sequence>MWYANCELYMSDRLKKRSWKHDTSQKNEQYGPEVAEKEKSEEGPAKDPTSVDEVEAKQDENWQAKKTDAPEIQGPRSPASSQDRAASRSDSHSRSTSASSHSHGKERKKKKKKHHRSKHRRHRRRHRHQRDSSDEEGQLSDYEEGERSPTPDHHRRYRKRRRQSSSSSQDSQTNKNKRGESDKGSTMQSNTNNLGLNMPISESNQKQQDSLAATNAPVESDGHLTLRSLEAPSQVSDGMSPLHVSEGDEEETPTYNFRVSGVDRYGVLPSATNQLASDMNDTQLSKFSMQEELDNEDRLLTATRDALLREVHELTTSATSGTVSKNIARTKIPPGVKSTLDKFKSTLKPASTQVAEVETPKPSMTKPSTTAVNLPHLTRSDGESRSMDLVSHSASHGASSHGASHSTPQVKSPSAHYAIRTTPSESHVQANDYYDPEETNLMDDSADISHEGASGDGPCMDKDFKSTVKGARRAIRTGGLNPESTAVSLPKDKISLIKRKRAEIEAAYRQDCETFATVVKMLIRKDSKLEEYIQDSLRQNLYEIGQLCIEELKQFVEVVVSTDKL</sequence>
<dbReference type="PANTHER" id="PTHR15836:SF4">
    <property type="entry name" value="PERIPHILIN-1"/>
    <property type="match status" value="1"/>
</dbReference>
<keyword evidence="4" id="KW-1185">Reference proteome</keyword>
<feature type="compositionally biased region" description="Basic and acidic residues" evidence="1">
    <location>
        <begin position="54"/>
        <end position="69"/>
    </location>
</feature>
<proteinExistence type="predicted"/>
<reference evidence="4" key="1">
    <citation type="submission" date="2011-05" db="EMBL/GenBank/DDBJ databases">
        <authorList>
            <person name="Richards S.R."/>
            <person name="Qu J."/>
            <person name="Jiang H."/>
            <person name="Jhangiani S.N."/>
            <person name="Agravi P."/>
            <person name="Goodspeed R."/>
            <person name="Gross S."/>
            <person name="Mandapat C."/>
            <person name="Jackson L."/>
            <person name="Mathew T."/>
            <person name="Pu L."/>
            <person name="Thornton R."/>
            <person name="Saada N."/>
            <person name="Wilczek-Boney K.B."/>
            <person name="Lee S."/>
            <person name="Kovar C."/>
            <person name="Wu Y."/>
            <person name="Scherer S.E."/>
            <person name="Worley K.C."/>
            <person name="Muzny D.M."/>
            <person name="Gibbs R."/>
        </authorList>
    </citation>
    <scope>NUCLEOTIDE SEQUENCE</scope>
    <source>
        <strain evidence="4">Brora</strain>
    </source>
</reference>
<protein>
    <recommendedName>
        <fullName evidence="2">Periphilin-1 C-terminal domain-containing protein</fullName>
    </recommendedName>
</protein>
<dbReference type="GO" id="GO:0045892">
    <property type="term" value="P:negative regulation of DNA-templated transcription"/>
    <property type="evidence" value="ECO:0007669"/>
    <property type="project" value="InterPro"/>
</dbReference>
<dbReference type="GO" id="GO:0097355">
    <property type="term" value="P:protein localization to heterochromatin"/>
    <property type="evidence" value="ECO:0007669"/>
    <property type="project" value="TreeGrafter"/>
</dbReference>
<accession>T1ILG4</accession>
<feature type="compositionally biased region" description="Basic residues" evidence="1">
    <location>
        <begin position="153"/>
        <end position="163"/>
    </location>
</feature>
<dbReference type="PANTHER" id="PTHR15836">
    <property type="entry name" value="PERIPHILIN 1"/>
    <property type="match status" value="1"/>
</dbReference>
<feature type="domain" description="Periphilin-1 C-terminal" evidence="2">
    <location>
        <begin position="488"/>
        <end position="558"/>
    </location>
</feature>
<feature type="compositionally biased region" description="Low complexity" evidence="1">
    <location>
        <begin position="75"/>
        <end position="84"/>
    </location>
</feature>
<dbReference type="HOGENOM" id="CLU_482630_0_0_1"/>